<sequence>MMALQFSVTEYRSDAGYQIVKTCLGYFEAGSRRPFTQLHPTNIVPPPLGSVVSKEQFSAPDVSVIPDAVPVSPALVSRQVHPPRCMLSSPCQDLKRRILVNGHMIDYGPKFPFKFTGDDPPTMAPGVSRLRVRICIFPRNDRQNGIKGREIANYGRINLCFVCIARLVVSNKIYFYLSIVCLRSYRLESIS</sequence>
<evidence type="ECO:0000313" key="1">
    <source>
        <dbReference type="EMBL" id="CAD5233438.1"/>
    </source>
</evidence>
<proteinExistence type="predicted"/>
<dbReference type="Proteomes" id="UP000582659">
    <property type="component" value="Unassembled WGS sequence"/>
</dbReference>
<dbReference type="AlphaFoldDB" id="A0A7I8X3Z4"/>
<organism evidence="1 2">
    <name type="scientific">Bursaphelenchus xylophilus</name>
    <name type="common">Pinewood nematode worm</name>
    <name type="synonym">Aphelenchoides xylophilus</name>
    <dbReference type="NCBI Taxonomy" id="6326"/>
    <lineage>
        <taxon>Eukaryota</taxon>
        <taxon>Metazoa</taxon>
        <taxon>Ecdysozoa</taxon>
        <taxon>Nematoda</taxon>
        <taxon>Chromadorea</taxon>
        <taxon>Rhabditida</taxon>
        <taxon>Tylenchina</taxon>
        <taxon>Tylenchomorpha</taxon>
        <taxon>Aphelenchoidea</taxon>
        <taxon>Aphelenchoididae</taxon>
        <taxon>Bursaphelenchus</taxon>
    </lineage>
</organism>
<protein>
    <submittedName>
        <fullName evidence="1">(pine wood nematode) hypothetical protein</fullName>
    </submittedName>
</protein>
<dbReference type="Proteomes" id="UP000659654">
    <property type="component" value="Unassembled WGS sequence"/>
</dbReference>
<gene>
    <name evidence="1" type="ORF">BXYJ_LOCUS13529</name>
</gene>
<comment type="caution">
    <text evidence="1">The sequence shown here is derived from an EMBL/GenBank/DDBJ whole genome shotgun (WGS) entry which is preliminary data.</text>
</comment>
<dbReference type="EMBL" id="CAJFDI010000006">
    <property type="protein sequence ID" value="CAD5233438.1"/>
    <property type="molecule type" value="Genomic_DNA"/>
</dbReference>
<reference evidence="1" key="1">
    <citation type="submission" date="2020-09" db="EMBL/GenBank/DDBJ databases">
        <authorList>
            <person name="Kikuchi T."/>
        </authorList>
    </citation>
    <scope>NUCLEOTIDE SEQUENCE</scope>
    <source>
        <strain evidence="1">Ka4C1</strain>
    </source>
</reference>
<keyword evidence="2" id="KW-1185">Reference proteome</keyword>
<name>A0A7I8X3Z4_BURXY</name>
<evidence type="ECO:0000313" key="2">
    <source>
        <dbReference type="Proteomes" id="UP000659654"/>
    </source>
</evidence>
<dbReference type="EMBL" id="CAJFCV020000006">
    <property type="protein sequence ID" value="CAG9128509.1"/>
    <property type="molecule type" value="Genomic_DNA"/>
</dbReference>
<accession>A0A7I8X3Z4</accession>